<evidence type="ECO:0000259" key="1">
    <source>
        <dbReference type="Pfam" id="PF01593"/>
    </source>
</evidence>
<proteinExistence type="predicted"/>
<dbReference type="GO" id="GO:0016491">
    <property type="term" value="F:oxidoreductase activity"/>
    <property type="evidence" value="ECO:0007669"/>
    <property type="project" value="InterPro"/>
</dbReference>
<keyword evidence="3" id="KW-1185">Reference proteome</keyword>
<dbReference type="OrthoDB" id="20837at2"/>
<dbReference type="EMBL" id="SNXY01000006">
    <property type="protein sequence ID" value="TDP86814.1"/>
    <property type="molecule type" value="Genomic_DNA"/>
</dbReference>
<reference evidence="2 3" key="1">
    <citation type="submission" date="2019-03" db="EMBL/GenBank/DDBJ databases">
        <title>Genomic Encyclopedia of Type Strains, Phase IV (KMG-IV): sequencing the most valuable type-strain genomes for metagenomic binning, comparative biology and taxonomic classification.</title>
        <authorList>
            <person name="Goeker M."/>
        </authorList>
    </citation>
    <scope>NUCLEOTIDE SEQUENCE [LARGE SCALE GENOMIC DNA]</scope>
    <source>
        <strain evidence="2 3">DSM 102969</strain>
    </source>
</reference>
<dbReference type="FunFam" id="1.10.405.20:FF:000001">
    <property type="entry name" value="Amine oxidase"/>
    <property type="match status" value="1"/>
</dbReference>
<dbReference type="RefSeq" id="WP_126536544.1">
    <property type="nucleotide sequence ID" value="NZ_BSPM01000008.1"/>
</dbReference>
<dbReference type="Gene3D" id="3.50.50.60">
    <property type="entry name" value="FAD/NAD(P)-binding domain"/>
    <property type="match status" value="1"/>
</dbReference>
<evidence type="ECO:0000313" key="3">
    <source>
        <dbReference type="Proteomes" id="UP000294547"/>
    </source>
</evidence>
<dbReference type="Gene3D" id="1.10.405.20">
    <property type="match status" value="1"/>
</dbReference>
<dbReference type="InterPro" id="IPR002937">
    <property type="entry name" value="Amino_oxidase"/>
</dbReference>
<dbReference type="PANTHER" id="PTHR42923">
    <property type="entry name" value="PROTOPORPHYRINOGEN OXIDASE"/>
    <property type="match status" value="1"/>
</dbReference>
<dbReference type="AlphaFoldDB" id="A0A4R6RK30"/>
<dbReference type="InterPro" id="IPR050464">
    <property type="entry name" value="Zeta_carotene_desat/Oxidored"/>
</dbReference>
<sequence>MRIAVIGSGISGNAAAWALSARHDVVLYEKAPRAGGHSATVDVDYDGTVVPVDTGFIVYNELNYPNLVALFRHLDVPTEASDMSFAVSVGDGGLEWAGTSLASVFAQPVNLFRPRFLGMIRDILRFNRECTLDHDAGRLDGLTLGAYLERKGFGRGFRDDYLVPMGAAIWSTPDAEILEFPASNFVRFFRNHRLVDRERPIWRTVSRGSREYVDRLLAPLKALGKVRLASPVVAVTRGRTHVEVRTADGETDRFDEVVFAAHADQTLAMLADASADERAVLGAVRYLPNRVVLHRDTALMPKRRSVWSSWNYLRGERDDGRAPVSVTYWMNRLQNIDPARPLFVTLNPVREPDPALVFGEWSYDHPQFDAAAIAAQRRLPAIQGRRRSWFCGAWTGYGFHEDGLVSGLAVAESLGGAIPWRPHTLAAARVAEAAE</sequence>
<gene>
    <name evidence="2" type="ORF">EDD54_0698</name>
</gene>
<dbReference type="InterPro" id="IPR036188">
    <property type="entry name" value="FAD/NAD-bd_sf"/>
</dbReference>
<comment type="caution">
    <text evidence="2">The sequence shown here is derived from an EMBL/GenBank/DDBJ whole genome shotgun (WGS) entry which is preliminary data.</text>
</comment>
<dbReference type="PANTHER" id="PTHR42923:SF17">
    <property type="entry name" value="AMINE OXIDASE DOMAIN-CONTAINING PROTEIN"/>
    <property type="match status" value="1"/>
</dbReference>
<evidence type="ECO:0000313" key="2">
    <source>
        <dbReference type="EMBL" id="TDP86814.1"/>
    </source>
</evidence>
<dbReference type="Gene3D" id="3.30.70.1990">
    <property type="match status" value="1"/>
</dbReference>
<accession>A0A4R6RK30</accession>
<protein>
    <submittedName>
        <fullName evidence="2">Putative NAD/FAD-binding protein</fullName>
    </submittedName>
</protein>
<dbReference type="SUPFAM" id="SSF51905">
    <property type="entry name" value="FAD/NAD(P)-binding domain"/>
    <property type="match status" value="1"/>
</dbReference>
<dbReference type="Pfam" id="PF01593">
    <property type="entry name" value="Amino_oxidase"/>
    <property type="match status" value="1"/>
</dbReference>
<dbReference type="Proteomes" id="UP000294547">
    <property type="component" value="Unassembled WGS sequence"/>
</dbReference>
<name>A0A4R6RK30_9HYPH</name>
<organism evidence="2 3">
    <name type="scientific">Oharaeibacter diazotrophicus</name>
    <dbReference type="NCBI Taxonomy" id="1920512"/>
    <lineage>
        <taxon>Bacteria</taxon>
        <taxon>Pseudomonadati</taxon>
        <taxon>Pseudomonadota</taxon>
        <taxon>Alphaproteobacteria</taxon>
        <taxon>Hyphomicrobiales</taxon>
        <taxon>Pleomorphomonadaceae</taxon>
        <taxon>Oharaeibacter</taxon>
    </lineage>
</organism>
<feature type="domain" description="Amine oxidase" evidence="1">
    <location>
        <begin position="10"/>
        <end position="270"/>
    </location>
</feature>